<protein>
    <submittedName>
        <fullName evidence="3">Uncharacterized protein</fullName>
    </submittedName>
</protein>
<proteinExistence type="predicted"/>
<evidence type="ECO:0000256" key="2">
    <source>
        <dbReference type="SAM" id="Phobius"/>
    </source>
</evidence>
<dbReference type="AlphaFoldDB" id="A0A2R4TFT2"/>
<evidence type="ECO:0000313" key="4">
    <source>
        <dbReference type="Proteomes" id="UP000244201"/>
    </source>
</evidence>
<keyword evidence="3" id="KW-0614">Plasmid</keyword>
<feature type="compositionally biased region" description="Polar residues" evidence="1">
    <location>
        <begin position="114"/>
        <end position="136"/>
    </location>
</feature>
<feature type="region of interest" description="Disordered" evidence="1">
    <location>
        <begin position="105"/>
        <end position="136"/>
    </location>
</feature>
<keyword evidence="2" id="KW-1133">Transmembrane helix</keyword>
<evidence type="ECO:0000313" key="3">
    <source>
        <dbReference type="EMBL" id="AVZ77963.1"/>
    </source>
</evidence>
<gene>
    <name evidence="3" type="ORF">SLUN_38725</name>
</gene>
<reference evidence="3 4" key="1">
    <citation type="submission" date="2018-01" db="EMBL/GenBank/DDBJ databases">
        <title>Complete genome sequence of Streptomyces lunaelactis MM109T, a Ferroverdin A producer isolated from cave moonmilk deposits.</title>
        <authorList>
            <person name="Naome A."/>
            <person name="Martinet L."/>
            <person name="Maciejewska M."/>
            <person name="Anderssen S."/>
            <person name="Adam D."/>
            <person name="Tenconi E."/>
            <person name="Deflandre B."/>
            <person name="Arguelles-Arias A."/>
            <person name="Calusinska M."/>
            <person name="Copieters W."/>
            <person name="Karim L."/>
            <person name="Hanikenne M."/>
            <person name="Baurain D."/>
            <person name="van Wezel G."/>
            <person name="Smargiasso N."/>
            <person name="de Pauw E."/>
            <person name="Delfosse P."/>
            <person name="Rigali S."/>
        </authorList>
    </citation>
    <scope>NUCLEOTIDE SEQUENCE [LARGE SCALE GENOMIC DNA]</scope>
    <source>
        <strain evidence="3 4">MM109</strain>
        <plasmid evidence="4">Plasmid pslun1</plasmid>
    </source>
</reference>
<feature type="transmembrane region" description="Helical" evidence="2">
    <location>
        <begin position="78"/>
        <end position="98"/>
    </location>
</feature>
<sequence length="136" mass="13747">MPNSSSWAFLLSDPTHPAEVVETAPAVSTFRAVTRPASGRLTLTVHIDPVGGALMVVACVVGYFVYKHTRQGPLGKGDIVGAIVCGTSVLAALVLILGGDHSQVQVPEPGRSGVPSTSPGPASISIHQGASPSASP</sequence>
<dbReference type="KEGG" id="slk:SLUN_38725"/>
<geneLocation type="plasmid" evidence="4">
    <name>pslun1</name>
</geneLocation>
<organism evidence="3 4">
    <name type="scientific">Streptomyces lunaelactis</name>
    <dbReference type="NCBI Taxonomy" id="1535768"/>
    <lineage>
        <taxon>Bacteria</taxon>
        <taxon>Bacillati</taxon>
        <taxon>Actinomycetota</taxon>
        <taxon>Actinomycetes</taxon>
        <taxon>Kitasatosporales</taxon>
        <taxon>Streptomycetaceae</taxon>
        <taxon>Streptomyces</taxon>
    </lineage>
</organism>
<evidence type="ECO:0000256" key="1">
    <source>
        <dbReference type="SAM" id="MobiDB-lite"/>
    </source>
</evidence>
<keyword evidence="2" id="KW-0812">Transmembrane</keyword>
<dbReference type="Proteomes" id="UP000244201">
    <property type="component" value="Plasmid pSLUN1"/>
</dbReference>
<keyword evidence="4" id="KW-1185">Reference proteome</keyword>
<accession>A0A2R4TFT2</accession>
<feature type="transmembrane region" description="Helical" evidence="2">
    <location>
        <begin position="41"/>
        <end position="66"/>
    </location>
</feature>
<name>A0A2R4TFT2_9ACTN</name>
<keyword evidence="2" id="KW-0472">Membrane</keyword>
<dbReference type="EMBL" id="CP026305">
    <property type="protein sequence ID" value="AVZ77963.1"/>
    <property type="molecule type" value="Genomic_DNA"/>
</dbReference>